<evidence type="ECO:0000256" key="1">
    <source>
        <dbReference type="SAM" id="MobiDB-lite"/>
    </source>
</evidence>
<sequence length="109" mass="12640">MSGQQRHTEIHGVREKRHKKNKIERRHGHKEEVVVPASLPQHPIFLPLSHLHFLLFAFPLIFSFCYSSPLFLSLSLVFISLSLSFSVVQSLRQMSHEIFAIKTQKSFCV</sequence>
<accession>A0ABV0V4L4</accession>
<evidence type="ECO:0000313" key="3">
    <source>
        <dbReference type="EMBL" id="MEQ2251047.1"/>
    </source>
</evidence>
<dbReference type="Proteomes" id="UP001482620">
    <property type="component" value="Unassembled WGS sequence"/>
</dbReference>
<dbReference type="EMBL" id="JAHRIQ010093125">
    <property type="protein sequence ID" value="MEQ2251047.1"/>
    <property type="molecule type" value="Genomic_DNA"/>
</dbReference>
<feature type="transmembrane region" description="Helical" evidence="2">
    <location>
        <begin position="70"/>
        <end position="88"/>
    </location>
</feature>
<reference evidence="3 4" key="1">
    <citation type="submission" date="2021-06" db="EMBL/GenBank/DDBJ databases">
        <authorList>
            <person name="Palmer J.M."/>
        </authorList>
    </citation>
    <scope>NUCLEOTIDE SEQUENCE [LARGE SCALE GENOMIC DNA]</scope>
    <source>
        <strain evidence="4">if_2019</strain>
        <tissue evidence="3">Muscle</tissue>
    </source>
</reference>
<evidence type="ECO:0000313" key="4">
    <source>
        <dbReference type="Proteomes" id="UP001482620"/>
    </source>
</evidence>
<gene>
    <name evidence="3" type="ORF">ILYODFUR_007002</name>
</gene>
<feature type="transmembrane region" description="Helical" evidence="2">
    <location>
        <begin position="44"/>
        <end position="64"/>
    </location>
</feature>
<keyword evidence="2" id="KW-0812">Transmembrane</keyword>
<keyword evidence="2" id="KW-1133">Transmembrane helix</keyword>
<feature type="compositionally biased region" description="Basic and acidic residues" evidence="1">
    <location>
        <begin position="1"/>
        <end position="13"/>
    </location>
</feature>
<keyword evidence="2" id="KW-0472">Membrane</keyword>
<proteinExistence type="predicted"/>
<feature type="region of interest" description="Disordered" evidence="1">
    <location>
        <begin position="1"/>
        <end position="29"/>
    </location>
</feature>
<evidence type="ECO:0000256" key="2">
    <source>
        <dbReference type="SAM" id="Phobius"/>
    </source>
</evidence>
<organism evidence="3 4">
    <name type="scientific">Ilyodon furcidens</name>
    <name type="common">goldbreast splitfin</name>
    <dbReference type="NCBI Taxonomy" id="33524"/>
    <lineage>
        <taxon>Eukaryota</taxon>
        <taxon>Metazoa</taxon>
        <taxon>Chordata</taxon>
        <taxon>Craniata</taxon>
        <taxon>Vertebrata</taxon>
        <taxon>Euteleostomi</taxon>
        <taxon>Actinopterygii</taxon>
        <taxon>Neopterygii</taxon>
        <taxon>Teleostei</taxon>
        <taxon>Neoteleostei</taxon>
        <taxon>Acanthomorphata</taxon>
        <taxon>Ovalentaria</taxon>
        <taxon>Atherinomorphae</taxon>
        <taxon>Cyprinodontiformes</taxon>
        <taxon>Goodeidae</taxon>
        <taxon>Ilyodon</taxon>
    </lineage>
</organism>
<feature type="compositionally biased region" description="Basic residues" evidence="1">
    <location>
        <begin position="14"/>
        <end position="28"/>
    </location>
</feature>
<name>A0ABV0V4L4_9TELE</name>
<keyword evidence="4" id="KW-1185">Reference proteome</keyword>
<protein>
    <submittedName>
        <fullName evidence="3">Uncharacterized protein</fullName>
    </submittedName>
</protein>
<comment type="caution">
    <text evidence="3">The sequence shown here is derived from an EMBL/GenBank/DDBJ whole genome shotgun (WGS) entry which is preliminary data.</text>
</comment>